<keyword evidence="4" id="KW-0808">Transferase</keyword>
<accession>A0A2G9C5G9</accession>
<feature type="domain" description="Carbamoyltransferase C-terminal" evidence="3">
    <location>
        <begin position="446"/>
        <end position="618"/>
    </location>
</feature>
<dbReference type="InterPro" id="IPR003696">
    <property type="entry name" value="Carbtransf_dom"/>
</dbReference>
<dbReference type="OrthoDB" id="9780777at2"/>
<gene>
    <name evidence="4" type="ORF">CS062_18660</name>
</gene>
<evidence type="ECO:0000259" key="2">
    <source>
        <dbReference type="Pfam" id="PF02543"/>
    </source>
</evidence>
<dbReference type="Pfam" id="PF16861">
    <property type="entry name" value="Carbam_trans_C"/>
    <property type="match status" value="1"/>
</dbReference>
<reference evidence="4 5" key="1">
    <citation type="submission" date="2017-11" db="EMBL/GenBank/DDBJ databases">
        <title>Draft genome sequence of Mitsuaria sp. HWN-4.</title>
        <authorList>
            <person name="Gundlapally S.R."/>
        </authorList>
    </citation>
    <scope>NUCLEOTIDE SEQUENCE [LARGE SCALE GENOMIC DNA]</scope>
    <source>
        <strain evidence="4 5">HWN-4</strain>
    </source>
</reference>
<dbReference type="InterPro" id="IPR038152">
    <property type="entry name" value="Carbam_trans_C_sf"/>
</dbReference>
<dbReference type="RefSeq" id="WP_099863085.1">
    <property type="nucleotide sequence ID" value="NZ_PEOG01000057.1"/>
</dbReference>
<keyword evidence="5" id="KW-1185">Reference proteome</keyword>
<dbReference type="InterPro" id="IPR031730">
    <property type="entry name" value="Carbam_trans_C"/>
</dbReference>
<dbReference type="Pfam" id="PF02543">
    <property type="entry name" value="Carbam_trans_N"/>
    <property type="match status" value="2"/>
</dbReference>
<feature type="domain" description="Carbamoyltransferase" evidence="2">
    <location>
        <begin position="156"/>
        <end position="360"/>
    </location>
</feature>
<dbReference type="SUPFAM" id="SSF53067">
    <property type="entry name" value="Actin-like ATPase domain"/>
    <property type="match status" value="1"/>
</dbReference>
<organism evidence="4 5">
    <name type="scientific">Roseateles chitinivorans</name>
    <dbReference type="NCBI Taxonomy" id="2917965"/>
    <lineage>
        <taxon>Bacteria</taxon>
        <taxon>Pseudomonadati</taxon>
        <taxon>Pseudomonadota</taxon>
        <taxon>Betaproteobacteria</taxon>
        <taxon>Burkholderiales</taxon>
        <taxon>Sphaerotilaceae</taxon>
        <taxon>Roseateles</taxon>
    </lineage>
</organism>
<dbReference type="PANTHER" id="PTHR34847">
    <property type="entry name" value="NODULATION PROTEIN U"/>
    <property type="match status" value="1"/>
</dbReference>
<dbReference type="AlphaFoldDB" id="A0A2G9C5G9"/>
<comment type="caution">
    <text evidence="4">The sequence shown here is derived from an EMBL/GenBank/DDBJ whole genome shotgun (WGS) entry which is preliminary data.</text>
</comment>
<name>A0A2G9C5G9_9BURK</name>
<dbReference type="InterPro" id="IPR043129">
    <property type="entry name" value="ATPase_NBD"/>
</dbReference>
<dbReference type="InterPro" id="IPR051338">
    <property type="entry name" value="NodU/CmcH_Carbamoyltrnsfr"/>
</dbReference>
<evidence type="ECO:0000259" key="3">
    <source>
        <dbReference type="Pfam" id="PF16861"/>
    </source>
</evidence>
<evidence type="ECO:0000313" key="4">
    <source>
        <dbReference type="EMBL" id="PIM51638.1"/>
    </source>
</evidence>
<dbReference type="Gene3D" id="3.90.870.20">
    <property type="entry name" value="Carbamoyltransferase, C-terminal domain"/>
    <property type="match status" value="1"/>
</dbReference>
<evidence type="ECO:0000313" key="5">
    <source>
        <dbReference type="Proteomes" id="UP000231501"/>
    </source>
</evidence>
<feature type="domain" description="Carbamoyltransferase" evidence="2">
    <location>
        <begin position="12"/>
        <end position="78"/>
    </location>
</feature>
<dbReference type="Proteomes" id="UP000231501">
    <property type="component" value="Unassembled WGS sequence"/>
</dbReference>
<proteinExistence type="inferred from homology"/>
<protein>
    <submittedName>
        <fullName evidence="4">Carbamoyltransferase</fullName>
    </submittedName>
</protein>
<evidence type="ECO:0000256" key="1">
    <source>
        <dbReference type="ARBA" id="ARBA00006129"/>
    </source>
</evidence>
<dbReference type="Gene3D" id="3.30.420.40">
    <property type="match status" value="2"/>
</dbReference>
<comment type="similarity">
    <text evidence="1">Belongs to the NodU/CmcH family.</text>
</comment>
<sequence>MTATSPRRLLTLGINASFHDSAAALMVDGEVIAAAEEERFTRVKHGKRPVPFTAWELPYHAIDFCLKEAGATLADLSHVAYSFDPRRFLGDRAPDGRFTLPLQPSDFEAGPWENPWDPLFAAYVMSAPRLLTDAVPHHLRKRFAGVRHADAPYRWHFVPHHLCHQASAFLAAPFSSCAVMTLDGRGEQASTCYGRYRDHRYEALGEVHVPHSLGLLYERVTSHLGFLHSSDEYKVMAMAALGTPRYADLLREHLVVDADGQYRNLPLDLTARFGPARVPGSAMAEPYLDLAASLQDVLEETALQLAVWLRERTGEDRLAMAGGVALNCVMNSRLRDAGIFREVWVQPAAGDAGTALGAALWVDARARAGESGDTGIAIDAATDAATATTGGAKDGATDGGVLLAERRWQMDHAYLGPAYSDEEIEALLQWAQLRYRKVENVAVETAALLARNKIIGWFQGRMEFGPRALGARSLLASPVDPAMQARLNELKDREDFRPVAPAVNREDLADWFEPADANGGESPFMLFVYNVKPGRGERIPSALHTDRTARVQTVDAATNPVFHDLLQAVGERTGVPVLVNTSFNVRGEPIVGTPKAALEAFFSTPLDALVIGSFILEK</sequence>
<dbReference type="PANTHER" id="PTHR34847:SF1">
    <property type="entry name" value="NODULATION PROTEIN U"/>
    <property type="match status" value="1"/>
</dbReference>
<dbReference type="EMBL" id="PEOG01000057">
    <property type="protein sequence ID" value="PIM51638.1"/>
    <property type="molecule type" value="Genomic_DNA"/>
</dbReference>
<dbReference type="GO" id="GO:0016740">
    <property type="term" value="F:transferase activity"/>
    <property type="evidence" value="ECO:0007669"/>
    <property type="project" value="UniProtKB-KW"/>
</dbReference>
<dbReference type="CDD" id="cd24098">
    <property type="entry name" value="ASKHA_NBD_TobZ_N"/>
    <property type="match status" value="1"/>
</dbReference>